<keyword evidence="5" id="KW-1185">Reference proteome</keyword>
<comment type="similarity">
    <text evidence="1">Belongs to the peptidase S13 family.</text>
</comment>
<organism evidence="4 5">
    <name type="scientific">Corynebacterium massiliense DSM 45435</name>
    <dbReference type="NCBI Taxonomy" id="1121364"/>
    <lineage>
        <taxon>Bacteria</taxon>
        <taxon>Bacillati</taxon>
        <taxon>Actinomycetota</taxon>
        <taxon>Actinomycetes</taxon>
        <taxon>Mycobacteriales</taxon>
        <taxon>Corynebacteriaceae</taxon>
        <taxon>Corynebacterium</taxon>
    </lineage>
</organism>
<evidence type="ECO:0000313" key="4">
    <source>
        <dbReference type="EMBL" id="WCZ33233.1"/>
    </source>
</evidence>
<feature type="signal peptide" evidence="3">
    <location>
        <begin position="1"/>
        <end position="24"/>
    </location>
</feature>
<protein>
    <submittedName>
        <fullName evidence="4">D-alanyl-D-alanine carboxypeptidase DacC</fullName>
        <ecNumber evidence="4">3.4.16.4</ecNumber>
    </submittedName>
</protein>
<feature type="chain" id="PRO_5046330156" evidence="3">
    <location>
        <begin position="25"/>
        <end position="430"/>
    </location>
</feature>
<dbReference type="Gene3D" id="3.40.710.10">
    <property type="entry name" value="DD-peptidase/beta-lactamase superfamily"/>
    <property type="match status" value="2"/>
</dbReference>
<dbReference type="RefSeq" id="WP_022862933.1">
    <property type="nucleotide sequence ID" value="NZ_ATVG01000005.1"/>
</dbReference>
<name>A0ABY7U956_9CORY</name>
<dbReference type="PANTHER" id="PTHR30023:SF0">
    <property type="entry name" value="PENICILLIN-SENSITIVE CARBOXYPEPTIDASE A"/>
    <property type="match status" value="1"/>
</dbReference>
<gene>
    <name evidence="4" type="primary">dacC</name>
    <name evidence="4" type="ORF">CMASS_09105</name>
</gene>
<dbReference type="Pfam" id="PF02113">
    <property type="entry name" value="Peptidase_S13"/>
    <property type="match status" value="2"/>
</dbReference>
<dbReference type="InterPro" id="IPR000667">
    <property type="entry name" value="Peptidase_S13"/>
</dbReference>
<keyword evidence="4" id="KW-0645">Protease</keyword>
<dbReference type="Proteomes" id="UP001220064">
    <property type="component" value="Chromosome"/>
</dbReference>
<accession>A0ABY7U956</accession>
<dbReference type="InterPro" id="IPR012338">
    <property type="entry name" value="Beta-lactam/transpept-like"/>
</dbReference>
<evidence type="ECO:0000256" key="3">
    <source>
        <dbReference type="SAM" id="SignalP"/>
    </source>
</evidence>
<keyword evidence="4" id="KW-0121">Carboxypeptidase</keyword>
<proteinExistence type="inferred from homology"/>
<dbReference type="PANTHER" id="PTHR30023">
    <property type="entry name" value="D-ALANYL-D-ALANINE CARBOXYPEPTIDASE"/>
    <property type="match status" value="1"/>
</dbReference>
<dbReference type="GO" id="GO:0009002">
    <property type="term" value="F:serine-type D-Ala-D-Ala carboxypeptidase activity"/>
    <property type="evidence" value="ECO:0007669"/>
    <property type="project" value="UniProtKB-EC"/>
</dbReference>
<dbReference type="NCBIfam" id="TIGR00666">
    <property type="entry name" value="PBP4"/>
    <property type="match status" value="1"/>
</dbReference>
<evidence type="ECO:0000256" key="1">
    <source>
        <dbReference type="ARBA" id="ARBA00006096"/>
    </source>
</evidence>
<dbReference type="PRINTS" id="PR00922">
    <property type="entry name" value="DADACBPTASE3"/>
</dbReference>
<evidence type="ECO:0000313" key="5">
    <source>
        <dbReference type="Proteomes" id="UP001220064"/>
    </source>
</evidence>
<keyword evidence="3" id="KW-0732">Signal</keyword>
<dbReference type="EMBL" id="CP063189">
    <property type="protein sequence ID" value="WCZ33233.1"/>
    <property type="molecule type" value="Genomic_DNA"/>
</dbReference>
<reference evidence="4 5" key="1">
    <citation type="submission" date="2020-10" db="EMBL/GenBank/DDBJ databases">
        <title>Complete genome sequence of Corynebacterium massiliense DSM 45435, type strain of Corynebacterium massiliense.</title>
        <authorList>
            <person name="Busche T."/>
            <person name="Kalinowski J."/>
            <person name="Ruckert C."/>
        </authorList>
    </citation>
    <scope>NUCLEOTIDE SEQUENCE [LARGE SCALE GENOMIC DNA]</scope>
    <source>
        <strain evidence="4 5">DSM 45435</strain>
    </source>
</reference>
<dbReference type="Gene3D" id="3.50.80.20">
    <property type="entry name" value="D-Ala-D-Ala carboxypeptidase C, peptidase S13"/>
    <property type="match status" value="1"/>
</dbReference>
<dbReference type="EC" id="3.4.16.4" evidence="4"/>
<dbReference type="SUPFAM" id="SSF56601">
    <property type="entry name" value="beta-lactamase/transpeptidase-like"/>
    <property type="match status" value="1"/>
</dbReference>
<sequence length="430" mass="44622">MKAKNLWWGAVALASAAVVGSAAAFGVAVHNEYKDLHHEPAYVADTPEQMLTPNPDPAPAPAAGDVAAALDKAFDKDALATFGGAVIDTASGEVVWEKDTDRPLTPASSTKVLTTAAATWQLPEDERITTEVVRGQSPDNVVIKAAGDVWMSSAQIDELAEQVKKAVPNVAGVYVDTSAWAGDTQAPGWDPENIDEGFVAPMEPAMLYGGRQGAEGGDVPRSHTPAKDVARALADKLGAQTAEYGVAPADADVVASTQSAPLSERAEKMMKHSDNVMAEAIARELAASRGEEPSFAGDTAATLAVLAEHGIDTHGVEIKDNSGLSTDNRIPAKTLAQVIAQGTEDAQLRPLLGYLPVAGGDGTLSDRYADLSGRGYVRAKTGTLTGVSALVGTVPGQSGAQYAFAFLVNDGDLLSARQAQDKLASALREQ</sequence>
<keyword evidence="2 4" id="KW-0378">Hydrolase</keyword>
<evidence type="ECO:0000256" key="2">
    <source>
        <dbReference type="ARBA" id="ARBA00022801"/>
    </source>
</evidence>